<name>U7VAV4_9FUSO</name>
<dbReference type="eggNOG" id="COG3188">
    <property type="taxonomic scope" value="Bacteria"/>
</dbReference>
<evidence type="ECO:0000313" key="2">
    <source>
        <dbReference type="Proteomes" id="UP000017081"/>
    </source>
</evidence>
<sequence length="879" mass="101883">MIRKVMMYLMISTTIILASDYTMEDLNKLKDLNMISSEEYEIFKNELQGTSSGKEFFSLSVNGLKVSEIYPVIKEEIKEYFPIINFFNVIGFKNYDILDGNLVFKLGTNAEEIIINTKNKTISGIKDEKKISYSDKELIVTDSDFYIESELFKKIFLKSFRIDNEDYKIAMSLSFETPEEIKMYLRNVQDGLIESQNAGEMMFTNKNSLFDLGNIGLDIEAYTERQEGDNKFDTDWSGNVEYQGGLLYGEFTLGYDIRNKELGDVSLYYPDIWKDHSFEVSNLKAIGEAREWEVIFRKEKGYFKVGRNFVIRENVPIGSKVELLYLGFPIEIKEAENGTVEFTNSEIQENRQYTLRVYTPAGKIYTIDVNTTSDYNQQKKGEIEYDISLRENDLYNKYESHANVYYGLTNNFTTGFKYHRKIESDIKGNNGYIDSIRAEGVYSNVVYRYPYTVVLGGDKALKSFRNTEGDSDKERYGYDYKGQIDIGNFRFKAENQHFGRYFDEEKIEDYSVTYNPLGAFQINYDWGKTKYYDGSKDSNESVGFNASKAFKELLISLDYNKSLNNEDIYRANLYYNGLKNYNVQLLNEWRENGKDYQTTLSLSNKNIFDIFDYTIEFSYSEKEKEKFTFSFHLDYNNWLKTDIDINGRNQRYAAGIDKVFDLRDITKNIETLDSSRIKVVTYLDENNNGIRDKDEKTVENVIIKLRNDEQKTDEDGVAWFHGIPNDVIYDVTPTVIKPNYTTTSSKMKILGRKVGTVEAEIPIKPMLSLTGIFELDSSLNLSKKEKEIILENTLIKVIDSKGKLIEYINPELDGTFEINGLFSEKYTVEILYMGNDYNIQGIAKNVQMAYREDGNRLVINYQNGKFSMEGSELKKGGAL</sequence>
<protein>
    <recommendedName>
        <fullName evidence="3">SD-repeat containing protein B domain-containing protein</fullName>
    </recommendedName>
</protein>
<proteinExistence type="predicted"/>
<reference evidence="1 2" key="1">
    <citation type="submission" date="2013-08" db="EMBL/GenBank/DDBJ databases">
        <authorList>
            <person name="Weinstock G."/>
            <person name="Sodergren E."/>
            <person name="Wylie T."/>
            <person name="Fulton L."/>
            <person name="Fulton R."/>
            <person name="Fronick C."/>
            <person name="O'Laughlin M."/>
            <person name="Godfrey J."/>
            <person name="Miner T."/>
            <person name="Herter B."/>
            <person name="Appelbaum E."/>
            <person name="Cordes M."/>
            <person name="Lek S."/>
            <person name="Wollam A."/>
            <person name="Pepin K.H."/>
            <person name="Palsikar V.B."/>
            <person name="Mitreva M."/>
            <person name="Wilson R.K."/>
        </authorList>
    </citation>
    <scope>NUCLEOTIDE SEQUENCE [LARGE SCALE GENOMIC DNA]</scope>
    <source>
        <strain evidence="1 2">ATCC BAA-474</strain>
    </source>
</reference>
<dbReference type="EMBL" id="AXZF01000070">
    <property type="protein sequence ID" value="ERT68264.1"/>
    <property type="molecule type" value="Genomic_DNA"/>
</dbReference>
<dbReference type="Proteomes" id="UP000017081">
    <property type="component" value="Unassembled WGS sequence"/>
</dbReference>
<dbReference type="SUPFAM" id="SSF117074">
    <property type="entry name" value="Hypothetical protein PA1324"/>
    <property type="match status" value="1"/>
</dbReference>
<dbReference type="AlphaFoldDB" id="U7VAV4"/>
<dbReference type="STRING" id="1319815.HMPREF0202_01834"/>
<comment type="caution">
    <text evidence="1">The sequence shown here is derived from an EMBL/GenBank/DDBJ whole genome shotgun (WGS) entry which is preliminary data.</text>
</comment>
<organism evidence="1 2">
    <name type="scientific">Cetobacterium somerae ATCC BAA-474</name>
    <dbReference type="NCBI Taxonomy" id="1319815"/>
    <lineage>
        <taxon>Bacteria</taxon>
        <taxon>Fusobacteriati</taxon>
        <taxon>Fusobacteriota</taxon>
        <taxon>Fusobacteriia</taxon>
        <taxon>Fusobacteriales</taxon>
        <taxon>Fusobacteriaceae</taxon>
        <taxon>Cetobacterium</taxon>
    </lineage>
</organism>
<evidence type="ECO:0000313" key="1">
    <source>
        <dbReference type="EMBL" id="ERT68264.1"/>
    </source>
</evidence>
<accession>U7VAV4</accession>
<dbReference type="InterPro" id="IPR013783">
    <property type="entry name" value="Ig-like_fold"/>
</dbReference>
<dbReference type="RefSeq" id="WP_023051370.1">
    <property type="nucleotide sequence ID" value="NZ_KI518217.1"/>
</dbReference>
<gene>
    <name evidence="1" type="ORF">HMPREF0202_01834</name>
</gene>
<dbReference type="HOGENOM" id="CLU_325908_0_0_0"/>
<evidence type="ECO:0008006" key="3">
    <source>
        <dbReference type="Google" id="ProtNLM"/>
    </source>
</evidence>
<keyword evidence="2" id="KW-1185">Reference proteome</keyword>
<dbReference type="Gene3D" id="2.60.40.10">
    <property type="entry name" value="Immunoglobulins"/>
    <property type="match status" value="1"/>
</dbReference>